<keyword evidence="2" id="KW-1185">Reference proteome</keyword>
<sequence length="285" mass="31246">MSEKHLNVLVSTFNGLGLPPTLVLSAHQSTTVTAFRHQLNERLPGTTSRLIITTLSNKQLPAESENALSSYVCTENDDFLSLRLGIPLCGGKGGFGSQLRAAGGRMSSRKKKTQDDNGSSRNLDGRRLRTVNEAKALAEYLAIKPDMDKKEKEKRRARWEEIVRQTEAKEAEIKNGGKSMIDGQWSEDKEESSERTRDAVLAAMKAGNYTDNLLSSSHGSSSAVQDDTFSDNDAKSSASSRESPPPTKSTMNEKGNGKARAFFGFDEDDEFMSSDEEAEDNKAQN</sequence>
<dbReference type="EMBL" id="JANJQO010001711">
    <property type="protein sequence ID" value="KAJ2969593.1"/>
    <property type="molecule type" value="Genomic_DNA"/>
</dbReference>
<proteinExistence type="predicted"/>
<evidence type="ECO:0000313" key="1">
    <source>
        <dbReference type="EMBL" id="KAJ2969593.1"/>
    </source>
</evidence>
<evidence type="ECO:0000313" key="2">
    <source>
        <dbReference type="Proteomes" id="UP001143910"/>
    </source>
</evidence>
<dbReference type="Proteomes" id="UP001143910">
    <property type="component" value="Unassembled WGS sequence"/>
</dbReference>
<comment type="caution">
    <text evidence="1">The sequence shown here is derived from an EMBL/GenBank/DDBJ whole genome shotgun (WGS) entry which is preliminary data.</text>
</comment>
<accession>A0ACC1MSV4</accession>
<name>A0ACC1MSV4_9HYPO</name>
<protein>
    <submittedName>
        <fullName evidence="1">Uncharacterized protein</fullName>
    </submittedName>
</protein>
<organism evidence="1 2">
    <name type="scientific">Zarea fungicola</name>
    <dbReference type="NCBI Taxonomy" id="93591"/>
    <lineage>
        <taxon>Eukaryota</taxon>
        <taxon>Fungi</taxon>
        <taxon>Dikarya</taxon>
        <taxon>Ascomycota</taxon>
        <taxon>Pezizomycotina</taxon>
        <taxon>Sordariomycetes</taxon>
        <taxon>Hypocreomycetidae</taxon>
        <taxon>Hypocreales</taxon>
        <taxon>Cordycipitaceae</taxon>
        <taxon>Zarea</taxon>
    </lineage>
</organism>
<reference evidence="1" key="1">
    <citation type="submission" date="2022-08" db="EMBL/GenBank/DDBJ databases">
        <title>Genome Sequence of Lecanicillium fungicola.</title>
        <authorList>
            <person name="Buettner E."/>
        </authorList>
    </citation>
    <scope>NUCLEOTIDE SEQUENCE</scope>
    <source>
        <strain evidence="1">Babe33</strain>
    </source>
</reference>
<gene>
    <name evidence="1" type="ORF">NQ176_g8579</name>
</gene>